<dbReference type="Proteomes" id="UP000186096">
    <property type="component" value="Unassembled WGS sequence"/>
</dbReference>
<accession>A0A1N7EE50</accession>
<dbReference type="RefSeq" id="WP_076437905.1">
    <property type="nucleotide sequence ID" value="NZ_FTNI01000017.1"/>
</dbReference>
<organism evidence="2 3">
    <name type="scientific">Microbispora rosea</name>
    <dbReference type="NCBI Taxonomy" id="58117"/>
    <lineage>
        <taxon>Bacteria</taxon>
        <taxon>Bacillati</taxon>
        <taxon>Actinomycetota</taxon>
        <taxon>Actinomycetes</taxon>
        <taxon>Streptosporangiales</taxon>
        <taxon>Streptosporangiaceae</taxon>
        <taxon>Microbispora</taxon>
    </lineage>
</organism>
<protein>
    <submittedName>
        <fullName evidence="2">Uncharacterized protein</fullName>
    </submittedName>
</protein>
<feature type="compositionally biased region" description="Low complexity" evidence="1">
    <location>
        <begin position="44"/>
        <end position="59"/>
    </location>
</feature>
<keyword evidence="3" id="KW-1185">Reference proteome</keyword>
<evidence type="ECO:0000313" key="3">
    <source>
        <dbReference type="Proteomes" id="UP000186096"/>
    </source>
</evidence>
<feature type="region of interest" description="Disordered" evidence="1">
    <location>
        <begin position="17"/>
        <end position="71"/>
    </location>
</feature>
<reference evidence="3" key="1">
    <citation type="submission" date="2017-01" db="EMBL/GenBank/DDBJ databases">
        <authorList>
            <person name="Varghese N."/>
            <person name="Submissions S."/>
        </authorList>
    </citation>
    <scope>NUCLEOTIDE SEQUENCE [LARGE SCALE GENOMIC DNA]</scope>
    <source>
        <strain evidence="3">ATCC 12950</strain>
    </source>
</reference>
<gene>
    <name evidence="2" type="ORF">SAMN05421833_117157</name>
</gene>
<sequence>MDKLSFNADGMVQKVIQTRGGGTGGDNKALTATAGHDPRLNVSPAQAPPAAVTPAAPGASGIEVHSTPAGR</sequence>
<dbReference type="AlphaFoldDB" id="A0A1N7EE50"/>
<evidence type="ECO:0000256" key="1">
    <source>
        <dbReference type="SAM" id="MobiDB-lite"/>
    </source>
</evidence>
<name>A0A1N7EE50_9ACTN</name>
<proteinExistence type="predicted"/>
<dbReference type="EMBL" id="FTNI01000017">
    <property type="protein sequence ID" value="SIR86422.1"/>
    <property type="molecule type" value="Genomic_DNA"/>
</dbReference>
<evidence type="ECO:0000313" key="2">
    <source>
        <dbReference type="EMBL" id="SIR86422.1"/>
    </source>
</evidence>